<keyword evidence="4" id="KW-0223">Dioxygenase</keyword>
<dbReference type="SUPFAM" id="SSF54427">
    <property type="entry name" value="NTF2-like"/>
    <property type="match status" value="1"/>
</dbReference>
<evidence type="ECO:0000256" key="1">
    <source>
        <dbReference type="ARBA" id="ARBA00009570"/>
    </source>
</evidence>
<dbReference type="KEGG" id="pter:C2L65_26825"/>
<proteinExistence type="inferred from homology"/>
<comment type="similarity">
    <text evidence="1">Belongs to the bacterial ring-hydroxylating dioxygenase beta subunit family.</text>
</comment>
<dbReference type="EMBL" id="CP026112">
    <property type="protein sequence ID" value="AUT63162.1"/>
    <property type="molecule type" value="Genomic_DNA"/>
</dbReference>
<dbReference type="Pfam" id="PF13577">
    <property type="entry name" value="SnoaL_4"/>
    <property type="match status" value="1"/>
</dbReference>
<organism evidence="4 5">
    <name type="scientific">Paraburkholderia terrae</name>
    <dbReference type="NCBI Taxonomy" id="311230"/>
    <lineage>
        <taxon>Bacteria</taxon>
        <taxon>Pseudomonadati</taxon>
        <taxon>Pseudomonadota</taxon>
        <taxon>Betaproteobacteria</taxon>
        <taxon>Burkholderiales</taxon>
        <taxon>Burkholderiaceae</taxon>
        <taxon>Paraburkholderia</taxon>
    </lineage>
</organism>
<dbReference type="OrthoDB" id="2674149at2"/>
<dbReference type="GO" id="GO:0051213">
    <property type="term" value="F:dioxygenase activity"/>
    <property type="evidence" value="ECO:0007669"/>
    <property type="project" value="UniProtKB-KW"/>
</dbReference>
<name>A0A2I8EUV1_9BURK</name>
<evidence type="ECO:0000313" key="5">
    <source>
        <dbReference type="Proteomes" id="UP000243502"/>
    </source>
</evidence>
<dbReference type="Proteomes" id="UP000243502">
    <property type="component" value="Chromosome 2"/>
</dbReference>
<keyword evidence="2" id="KW-0560">Oxidoreductase</keyword>
<protein>
    <submittedName>
        <fullName evidence="4">Terephthalate 1,2-dioxygenase</fullName>
    </submittedName>
</protein>
<gene>
    <name evidence="4" type="ORF">C2L65_26825</name>
</gene>
<sequence>MTQDIHQLIARAQAEYVRCIDDGDLGQWPGFFTTSCVYRVTTADNHRRGLVGSMIYAASHGMLVDRVASLRDANIYERHAYRHVLGQPYVISDDGAETRSETSFMVARIMRDGTTDLFATGRYCDVYVRDEAGVRLRERVVVCDSSRIDTLLALPL</sequence>
<dbReference type="InterPro" id="IPR000391">
    <property type="entry name" value="Rng_hydr_dOase-bsu"/>
</dbReference>
<evidence type="ECO:0000313" key="4">
    <source>
        <dbReference type="EMBL" id="AUT63162.1"/>
    </source>
</evidence>
<evidence type="ECO:0000259" key="3">
    <source>
        <dbReference type="Pfam" id="PF13577"/>
    </source>
</evidence>
<feature type="domain" description="SnoaL-like" evidence="3">
    <location>
        <begin position="9"/>
        <end position="139"/>
    </location>
</feature>
<dbReference type="CDD" id="cd00667">
    <property type="entry name" value="ring_hydroxylating_dioxygenases_beta"/>
    <property type="match status" value="1"/>
</dbReference>
<dbReference type="AlphaFoldDB" id="A0A2I8EUV1"/>
<evidence type="ECO:0000256" key="2">
    <source>
        <dbReference type="ARBA" id="ARBA00023002"/>
    </source>
</evidence>
<reference evidence="4 5" key="1">
    <citation type="submission" date="2018-01" db="EMBL/GenBank/DDBJ databases">
        <title>Species boundaries and ecological features among Paraburkholderia terrae DSMZ17804T, P. hospita DSMZ17164T and P. caribensis DSMZ13236T.</title>
        <authorList>
            <person name="Pratama A.A."/>
        </authorList>
    </citation>
    <scope>NUCLEOTIDE SEQUENCE [LARGE SCALE GENOMIC DNA]</scope>
    <source>
        <strain evidence="4 5">DSM 17804</strain>
    </source>
</reference>
<dbReference type="Gene3D" id="3.10.450.50">
    <property type="match status" value="1"/>
</dbReference>
<accession>A0A2I8EUV1</accession>
<dbReference type="InterPro" id="IPR037401">
    <property type="entry name" value="SnoaL-like"/>
</dbReference>
<dbReference type="RefSeq" id="WP_007745631.1">
    <property type="nucleotide sequence ID" value="NZ_CP026112.1"/>
</dbReference>
<dbReference type="GeneID" id="55531326"/>
<dbReference type="InterPro" id="IPR032710">
    <property type="entry name" value="NTF2-like_dom_sf"/>
</dbReference>